<keyword evidence="1" id="KW-0812">Transmembrane</keyword>
<dbReference type="Proteomes" id="UP000485058">
    <property type="component" value="Unassembled WGS sequence"/>
</dbReference>
<evidence type="ECO:0000256" key="1">
    <source>
        <dbReference type="SAM" id="Phobius"/>
    </source>
</evidence>
<evidence type="ECO:0000313" key="3">
    <source>
        <dbReference type="Proteomes" id="UP000485058"/>
    </source>
</evidence>
<proteinExistence type="predicted"/>
<sequence>RLDSCPQHPAIGMCCLQADGHMSAATFAKAAIIPGVLFVLSHMLTTQRSPDKVLRDARFLVICTFLAVSCTTTYFLTGGSYWAAVYMHFALVYPYVALLGGWKTTHTPTPMRKRAVGIDLSPAPVEDVRKLPLHSAEELSRVCAKVSMQGDYVQVQAVCGMRSSMPLKT</sequence>
<evidence type="ECO:0000313" key="2">
    <source>
        <dbReference type="EMBL" id="GFH32995.1"/>
    </source>
</evidence>
<feature type="transmembrane region" description="Helical" evidence="1">
    <location>
        <begin position="57"/>
        <end position="76"/>
    </location>
</feature>
<organism evidence="2 3">
    <name type="scientific">Haematococcus lacustris</name>
    <name type="common">Green alga</name>
    <name type="synonym">Haematococcus pluvialis</name>
    <dbReference type="NCBI Taxonomy" id="44745"/>
    <lineage>
        <taxon>Eukaryota</taxon>
        <taxon>Viridiplantae</taxon>
        <taxon>Chlorophyta</taxon>
        <taxon>core chlorophytes</taxon>
        <taxon>Chlorophyceae</taxon>
        <taxon>CS clade</taxon>
        <taxon>Chlamydomonadales</taxon>
        <taxon>Haematococcaceae</taxon>
        <taxon>Haematococcus</taxon>
    </lineage>
</organism>
<name>A0A6A0AKI5_HAELA</name>
<dbReference type="EMBL" id="BLLF01007541">
    <property type="protein sequence ID" value="GFH32995.1"/>
    <property type="molecule type" value="Genomic_DNA"/>
</dbReference>
<comment type="caution">
    <text evidence="2">The sequence shown here is derived from an EMBL/GenBank/DDBJ whole genome shotgun (WGS) entry which is preliminary data.</text>
</comment>
<accession>A0A6A0AKI5</accession>
<gene>
    <name evidence="2" type="ORF">HaLaN_32304</name>
</gene>
<feature type="non-terminal residue" evidence="2">
    <location>
        <position position="1"/>
    </location>
</feature>
<keyword evidence="3" id="KW-1185">Reference proteome</keyword>
<dbReference type="AlphaFoldDB" id="A0A6A0AKI5"/>
<keyword evidence="1" id="KW-0472">Membrane</keyword>
<keyword evidence="1" id="KW-1133">Transmembrane helix</keyword>
<feature type="transmembrane region" description="Helical" evidence="1">
    <location>
        <begin position="26"/>
        <end position="45"/>
    </location>
</feature>
<reference evidence="2 3" key="1">
    <citation type="submission" date="2020-02" db="EMBL/GenBank/DDBJ databases">
        <title>Draft genome sequence of Haematococcus lacustris strain NIES-144.</title>
        <authorList>
            <person name="Morimoto D."/>
            <person name="Nakagawa S."/>
            <person name="Yoshida T."/>
            <person name="Sawayama S."/>
        </authorList>
    </citation>
    <scope>NUCLEOTIDE SEQUENCE [LARGE SCALE GENOMIC DNA]</scope>
    <source>
        <strain evidence="2 3">NIES-144</strain>
    </source>
</reference>
<feature type="transmembrane region" description="Helical" evidence="1">
    <location>
        <begin position="82"/>
        <end position="102"/>
    </location>
</feature>
<protein>
    <submittedName>
        <fullName evidence="2">Uncharacterized protein</fullName>
    </submittedName>
</protein>